<keyword evidence="1" id="KW-0175">Coiled coil</keyword>
<feature type="coiled-coil region" evidence="1">
    <location>
        <begin position="8"/>
        <end position="67"/>
    </location>
</feature>
<dbReference type="AlphaFoldDB" id="A0A7K5ENJ3"/>
<sequence length="83" mass="10068">NPLEMDTVEDLRRKLHKLEKKNLELTNQRNRDMFCYKKEIMKLRLELERGEALRRGLESELSFARKEAHRQTYSSEEELCDVK</sequence>
<feature type="non-terminal residue" evidence="2">
    <location>
        <position position="1"/>
    </location>
</feature>
<comment type="caution">
    <text evidence="2">The sequence shown here is derived from an EMBL/GenBank/DDBJ whole genome shotgun (WGS) entry which is preliminary data.</text>
</comment>
<dbReference type="PANTHER" id="PTHR37476">
    <property type="entry name" value="COILED-COIL DOMAIN-CONTAINING PROTEIN 171"/>
    <property type="match status" value="1"/>
</dbReference>
<dbReference type="EMBL" id="VYXF01010664">
    <property type="protein sequence ID" value="NWS34214.1"/>
    <property type="molecule type" value="Genomic_DNA"/>
</dbReference>
<keyword evidence="3" id="KW-1185">Reference proteome</keyword>
<reference evidence="2 3" key="1">
    <citation type="submission" date="2019-09" db="EMBL/GenBank/DDBJ databases">
        <title>Bird 10,000 Genomes (B10K) Project - Family phase.</title>
        <authorList>
            <person name="Zhang G."/>
        </authorList>
    </citation>
    <scope>NUCLEOTIDE SEQUENCE [LARGE SCALE GENOMIC DNA]</scope>
    <source>
        <strain evidence="2">B10K-DU-001-66</strain>
        <tissue evidence="2">Muscle</tissue>
    </source>
</reference>
<feature type="non-terminal residue" evidence="2">
    <location>
        <position position="83"/>
    </location>
</feature>
<dbReference type="Proteomes" id="UP000573697">
    <property type="component" value="Unassembled WGS sequence"/>
</dbReference>
<evidence type="ECO:0000313" key="2">
    <source>
        <dbReference type="EMBL" id="NWS34214.1"/>
    </source>
</evidence>
<name>A0A7K5ENJ3_POLCE</name>
<dbReference type="PANTHER" id="PTHR37476:SF1">
    <property type="entry name" value="COILED-COIL DOMAIN-CONTAINING PROTEIN 171"/>
    <property type="match status" value="1"/>
</dbReference>
<gene>
    <name evidence="2" type="primary">Ccdc171_4</name>
    <name evidence="2" type="ORF">POLCAE_R13145</name>
</gene>
<evidence type="ECO:0000313" key="3">
    <source>
        <dbReference type="Proteomes" id="UP000573697"/>
    </source>
</evidence>
<proteinExistence type="predicted"/>
<protein>
    <submittedName>
        <fullName evidence="2">CC171 protein</fullName>
    </submittedName>
</protein>
<organism evidence="2 3">
    <name type="scientific">Polioptila caerulea</name>
    <name type="common">Blue-grey gnatcatcher</name>
    <dbReference type="NCBI Taxonomy" id="66707"/>
    <lineage>
        <taxon>Eukaryota</taxon>
        <taxon>Metazoa</taxon>
        <taxon>Chordata</taxon>
        <taxon>Craniata</taxon>
        <taxon>Vertebrata</taxon>
        <taxon>Euteleostomi</taxon>
        <taxon>Archelosauria</taxon>
        <taxon>Archosauria</taxon>
        <taxon>Dinosauria</taxon>
        <taxon>Saurischia</taxon>
        <taxon>Theropoda</taxon>
        <taxon>Coelurosauria</taxon>
        <taxon>Aves</taxon>
        <taxon>Neognathae</taxon>
        <taxon>Neoaves</taxon>
        <taxon>Telluraves</taxon>
        <taxon>Australaves</taxon>
        <taxon>Passeriformes</taxon>
        <taxon>Certhiidae</taxon>
        <taxon>Polioptilinae</taxon>
        <taxon>Polioptila</taxon>
    </lineage>
</organism>
<accession>A0A7K5ENJ3</accession>
<evidence type="ECO:0000256" key="1">
    <source>
        <dbReference type="SAM" id="Coils"/>
    </source>
</evidence>